<protein>
    <submittedName>
        <fullName evidence="2">Uncharacterized protein</fullName>
    </submittedName>
</protein>
<feature type="region of interest" description="Disordered" evidence="1">
    <location>
        <begin position="88"/>
        <end position="110"/>
    </location>
</feature>
<reference evidence="2 3" key="1">
    <citation type="journal article" date="2021" name="Plant Biotechnol. J.">
        <title>Multi-omics assisted identification of the key and species-specific regulatory components of drought-tolerant mechanisms in Gossypium stocksii.</title>
        <authorList>
            <person name="Yu D."/>
            <person name="Ke L."/>
            <person name="Zhang D."/>
            <person name="Wu Y."/>
            <person name="Sun Y."/>
            <person name="Mei J."/>
            <person name="Sun J."/>
            <person name="Sun Y."/>
        </authorList>
    </citation>
    <scope>NUCLEOTIDE SEQUENCE [LARGE SCALE GENOMIC DNA]</scope>
    <source>
        <strain evidence="3">cv. E1</strain>
        <tissue evidence="2">Leaf</tissue>
    </source>
</reference>
<feature type="region of interest" description="Disordered" evidence="1">
    <location>
        <begin position="21"/>
        <end position="51"/>
    </location>
</feature>
<dbReference type="AlphaFoldDB" id="A0A9D3ZQW3"/>
<evidence type="ECO:0000256" key="1">
    <source>
        <dbReference type="SAM" id="MobiDB-lite"/>
    </source>
</evidence>
<accession>A0A9D3ZQW3</accession>
<name>A0A9D3ZQW3_9ROSI</name>
<organism evidence="2 3">
    <name type="scientific">Gossypium stocksii</name>
    <dbReference type="NCBI Taxonomy" id="47602"/>
    <lineage>
        <taxon>Eukaryota</taxon>
        <taxon>Viridiplantae</taxon>
        <taxon>Streptophyta</taxon>
        <taxon>Embryophyta</taxon>
        <taxon>Tracheophyta</taxon>
        <taxon>Spermatophyta</taxon>
        <taxon>Magnoliopsida</taxon>
        <taxon>eudicotyledons</taxon>
        <taxon>Gunneridae</taxon>
        <taxon>Pentapetalae</taxon>
        <taxon>rosids</taxon>
        <taxon>malvids</taxon>
        <taxon>Malvales</taxon>
        <taxon>Malvaceae</taxon>
        <taxon>Malvoideae</taxon>
        <taxon>Gossypium</taxon>
    </lineage>
</organism>
<evidence type="ECO:0000313" key="2">
    <source>
        <dbReference type="EMBL" id="KAH1056560.1"/>
    </source>
</evidence>
<dbReference type="Proteomes" id="UP000828251">
    <property type="component" value="Unassembled WGS sequence"/>
</dbReference>
<comment type="caution">
    <text evidence="2">The sequence shown here is derived from an EMBL/GenBank/DDBJ whole genome shotgun (WGS) entry which is preliminary data.</text>
</comment>
<keyword evidence="3" id="KW-1185">Reference proteome</keyword>
<dbReference type="EMBL" id="JAIQCV010000010">
    <property type="protein sequence ID" value="KAH1056560.1"/>
    <property type="molecule type" value="Genomic_DNA"/>
</dbReference>
<proteinExistence type="predicted"/>
<sequence length="110" mass="12388">MQIFAGAFMESQGKDIIQWSMRSGDKDMEEETNEEGNEEEKCDDDEAKKDDDTLYRNDFEDLFASTQPSIGGLIIRESIEQSKLPYKKSVVQGNGKGIARSTEVPKDDSD</sequence>
<dbReference type="OrthoDB" id="10540841at2759"/>
<evidence type="ECO:0000313" key="3">
    <source>
        <dbReference type="Proteomes" id="UP000828251"/>
    </source>
</evidence>
<gene>
    <name evidence="2" type="ORF">J1N35_034625</name>
</gene>
<feature type="compositionally biased region" description="Acidic residues" evidence="1">
    <location>
        <begin position="27"/>
        <end position="45"/>
    </location>
</feature>